<name>A0A9J6GZF8_HAELO</name>
<dbReference type="AlphaFoldDB" id="A0A9J6GZF8"/>
<evidence type="ECO:0000313" key="4">
    <source>
        <dbReference type="Proteomes" id="UP000821853"/>
    </source>
</evidence>
<gene>
    <name evidence="3" type="ORF">HPB48_001708</name>
</gene>
<dbReference type="VEuPathDB" id="VectorBase:HLOH_045383"/>
<dbReference type="InterPro" id="IPR004244">
    <property type="entry name" value="Transposase_22"/>
</dbReference>
<reference evidence="3 4" key="1">
    <citation type="journal article" date="2020" name="Cell">
        <title>Large-Scale Comparative Analyses of Tick Genomes Elucidate Their Genetic Diversity and Vector Capacities.</title>
        <authorList>
            <consortium name="Tick Genome and Microbiome Consortium (TIGMIC)"/>
            <person name="Jia N."/>
            <person name="Wang J."/>
            <person name="Shi W."/>
            <person name="Du L."/>
            <person name="Sun Y."/>
            <person name="Zhan W."/>
            <person name="Jiang J.F."/>
            <person name="Wang Q."/>
            <person name="Zhang B."/>
            <person name="Ji P."/>
            <person name="Bell-Sakyi L."/>
            <person name="Cui X.M."/>
            <person name="Yuan T.T."/>
            <person name="Jiang B.G."/>
            <person name="Yang W.F."/>
            <person name="Lam T.T."/>
            <person name="Chang Q.C."/>
            <person name="Ding S.J."/>
            <person name="Wang X.J."/>
            <person name="Zhu J.G."/>
            <person name="Ruan X.D."/>
            <person name="Zhao L."/>
            <person name="Wei J.T."/>
            <person name="Ye R.Z."/>
            <person name="Que T.C."/>
            <person name="Du C.H."/>
            <person name="Zhou Y.H."/>
            <person name="Cheng J.X."/>
            <person name="Dai P.F."/>
            <person name="Guo W.B."/>
            <person name="Han X.H."/>
            <person name="Huang E.J."/>
            <person name="Li L.F."/>
            <person name="Wei W."/>
            <person name="Gao Y.C."/>
            <person name="Liu J.Z."/>
            <person name="Shao H.Z."/>
            <person name="Wang X."/>
            <person name="Wang C.C."/>
            <person name="Yang T.C."/>
            <person name="Huo Q.B."/>
            <person name="Li W."/>
            <person name="Chen H.Y."/>
            <person name="Chen S.E."/>
            <person name="Zhou L.G."/>
            <person name="Ni X.B."/>
            <person name="Tian J.H."/>
            <person name="Sheng Y."/>
            <person name="Liu T."/>
            <person name="Pan Y.S."/>
            <person name="Xia L.Y."/>
            <person name="Li J."/>
            <person name="Zhao F."/>
            <person name="Cao W.C."/>
        </authorList>
    </citation>
    <scope>NUCLEOTIDE SEQUENCE [LARGE SCALE GENOMIC DNA]</scope>
    <source>
        <strain evidence="3">HaeL-2018</strain>
    </source>
</reference>
<dbReference type="PANTHER" id="PTHR11505">
    <property type="entry name" value="L1 TRANSPOSABLE ELEMENT-RELATED"/>
    <property type="match status" value="1"/>
</dbReference>
<protein>
    <submittedName>
        <fullName evidence="3">Uncharacterized protein</fullName>
    </submittedName>
</protein>
<dbReference type="Gene3D" id="1.10.10.2590">
    <property type="entry name" value="BEN domain"/>
    <property type="match status" value="1"/>
</dbReference>
<organism evidence="3 4">
    <name type="scientific">Haemaphysalis longicornis</name>
    <name type="common">Bush tick</name>
    <dbReference type="NCBI Taxonomy" id="44386"/>
    <lineage>
        <taxon>Eukaryota</taxon>
        <taxon>Metazoa</taxon>
        <taxon>Ecdysozoa</taxon>
        <taxon>Arthropoda</taxon>
        <taxon>Chelicerata</taxon>
        <taxon>Arachnida</taxon>
        <taxon>Acari</taxon>
        <taxon>Parasitiformes</taxon>
        <taxon>Ixodida</taxon>
        <taxon>Ixodoidea</taxon>
        <taxon>Ixodidae</taxon>
        <taxon>Haemaphysalinae</taxon>
        <taxon>Haemaphysalis</taxon>
    </lineage>
</organism>
<feature type="signal peptide" evidence="2">
    <location>
        <begin position="1"/>
        <end position="23"/>
    </location>
</feature>
<sequence length="480" mass="54249">MCSNNFLLFQLVILICASFHGNAWSMRLGDPAAAVDSAELELHPFIIDNLDTRNTGGTTPWQDRIKQAPSPATSSGHGGNAWAMCSNNFLLFQQVSSYSSYKSDNRFLVVLPCPRVVFSVFASLCLLLSGDVETNPGPDIKVLVQGLCDGQKAIQANLSGLSDRLKALEDIVQLCRDQAASLAELKDTTETLNSALEKQQEKLVALEDRMRRNNFMVFGIPETENETSEELEKRVVVEVLKKKLGVNLKTIERMHRVGKPHQNKSAEEPSRPRPVILKLYDYKEKEKVFNSCEKLKGSGISVGDDYSKETLNKRKLLWKSALKEKDEGSRVRLNRDRLTVDNNVYVWDYSKNSRRSARAFLGRLARQQLQLAYQMFCGNCPLEQVARQQLQLAHQMFRGKCPLEQVHLGGGIEIPEAKLSYFTKVKDDLKVTRNLARHLWTANEMKLRCLTGQPCRRISESVAKLQATPEKVGAIMREWY</sequence>
<keyword evidence="1" id="KW-0175">Coiled coil</keyword>
<dbReference type="Proteomes" id="UP000821853">
    <property type="component" value="Chromosome 8"/>
</dbReference>
<dbReference type="OrthoDB" id="6059368at2759"/>
<proteinExistence type="predicted"/>
<comment type="caution">
    <text evidence="3">The sequence shown here is derived from an EMBL/GenBank/DDBJ whole genome shotgun (WGS) entry which is preliminary data.</text>
</comment>
<feature type="chain" id="PRO_5039928700" evidence="2">
    <location>
        <begin position="24"/>
        <end position="480"/>
    </location>
</feature>
<dbReference type="EMBL" id="JABSTR010000010">
    <property type="protein sequence ID" value="KAH9380056.1"/>
    <property type="molecule type" value="Genomic_DNA"/>
</dbReference>
<feature type="coiled-coil region" evidence="1">
    <location>
        <begin position="182"/>
        <end position="209"/>
    </location>
</feature>
<evidence type="ECO:0000256" key="2">
    <source>
        <dbReference type="SAM" id="SignalP"/>
    </source>
</evidence>
<dbReference type="Gene3D" id="3.30.70.1820">
    <property type="entry name" value="L1 transposable element, RRM domain"/>
    <property type="match status" value="1"/>
</dbReference>
<evidence type="ECO:0000313" key="3">
    <source>
        <dbReference type="EMBL" id="KAH9380056.1"/>
    </source>
</evidence>
<evidence type="ECO:0000256" key="1">
    <source>
        <dbReference type="SAM" id="Coils"/>
    </source>
</evidence>
<dbReference type="OMA" id="GAIMREW"/>
<keyword evidence="2" id="KW-0732">Signal</keyword>
<keyword evidence="4" id="KW-1185">Reference proteome</keyword>
<accession>A0A9J6GZF8</accession>